<dbReference type="EMBL" id="JAHKSW010000001">
    <property type="protein sequence ID" value="KAG7336396.1"/>
    <property type="molecule type" value="Genomic_DNA"/>
</dbReference>
<accession>A0A9D3ST45</accession>
<gene>
    <name evidence="1" type="ORF">KOW79_001089</name>
</gene>
<organism evidence="1 2">
    <name type="scientific">Hemibagrus wyckioides</name>
    <dbReference type="NCBI Taxonomy" id="337641"/>
    <lineage>
        <taxon>Eukaryota</taxon>
        <taxon>Metazoa</taxon>
        <taxon>Chordata</taxon>
        <taxon>Craniata</taxon>
        <taxon>Vertebrata</taxon>
        <taxon>Euteleostomi</taxon>
        <taxon>Actinopterygii</taxon>
        <taxon>Neopterygii</taxon>
        <taxon>Teleostei</taxon>
        <taxon>Ostariophysi</taxon>
        <taxon>Siluriformes</taxon>
        <taxon>Bagridae</taxon>
        <taxon>Hemibagrus</taxon>
    </lineage>
</organism>
<name>A0A9D3ST45_9TELE</name>
<evidence type="ECO:0000313" key="1">
    <source>
        <dbReference type="EMBL" id="KAG7336396.1"/>
    </source>
</evidence>
<keyword evidence="2" id="KW-1185">Reference proteome</keyword>
<evidence type="ECO:0000313" key="2">
    <source>
        <dbReference type="Proteomes" id="UP000824219"/>
    </source>
</evidence>
<proteinExistence type="predicted"/>
<dbReference type="Proteomes" id="UP000824219">
    <property type="component" value="Linkage Group LG01"/>
</dbReference>
<sequence length="87" mass="9510">MSLSLDSRCYCNHRSNAAARVSGDEIANISGLVYRPPSISHRWADRSQSITPYMKPFVSGCTKGSTYHVSLRVLSASSESGSPGRRF</sequence>
<dbReference type="AlphaFoldDB" id="A0A9D3ST45"/>
<comment type="caution">
    <text evidence="1">The sequence shown here is derived from an EMBL/GenBank/DDBJ whole genome shotgun (WGS) entry which is preliminary data.</text>
</comment>
<protein>
    <submittedName>
        <fullName evidence="1">Uncharacterized protein</fullName>
    </submittedName>
</protein>
<reference evidence="1 2" key="1">
    <citation type="submission" date="2021-06" db="EMBL/GenBank/DDBJ databases">
        <title>Chromosome-level genome assembly of the red-tail catfish (Hemibagrus wyckioides).</title>
        <authorList>
            <person name="Shao F."/>
        </authorList>
    </citation>
    <scope>NUCLEOTIDE SEQUENCE [LARGE SCALE GENOMIC DNA]</scope>
    <source>
        <strain evidence="1">EC202008001</strain>
        <tissue evidence="1">Blood</tissue>
    </source>
</reference>